<dbReference type="OrthoDB" id="241638at2"/>
<dbReference type="Gene3D" id="2.120.10.30">
    <property type="entry name" value="TolB, C-terminal domain"/>
    <property type="match status" value="1"/>
</dbReference>
<dbReference type="Pfam" id="PF08450">
    <property type="entry name" value="SGL"/>
    <property type="match status" value="1"/>
</dbReference>
<gene>
    <name evidence="3" type="ORF">FFWV33_17650</name>
</gene>
<dbReference type="AlphaFoldDB" id="A0A2S1LHF5"/>
<dbReference type="Proteomes" id="UP000244527">
    <property type="component" value="Chromosome"/>
</dbReference>
<proteinExistence type="predicted"/>
<reference evidence="3 4" key="1">
    <citation type="submission" date="2017-04" db="EMBL/GenBank/DDBJ databases">
        <title>Compelte genome sequence of WV33.</title>
        <authorList>
            <person name="Lee P.C."/>
        </authorList>
    </citation>
    <scope>NUCLEOTIDE SEQUENCE [LARGE SCALE GENOMIC DNA]</scope>
    <source>
        <strain evidence="3 4">WV33</strain>
    </source>
</reference>
<protein>
    <submittedName>
        <fullName evidence="3">Gluconolactonase</fullName>
    </submittedName>
</protein>
<feature type="domain" description="SMP-30/Gluconolactonase/LRE-like region" evidence="2">
    <location>
        <begin position="55"/>
        <end position="297"/>
    </location>
</feature>
<keyword evidence="4" id="KW-1185">Reference proteome</keyword>
<dbReference type="KEGG" id="ffa:FFWV33_17650"/>
<dbReference type="InterPro" id="IPR011042">
    <property type="entry name" value="6-blade_b-propeller_TolB-like"/>
</dbReference>
<dbReference type="PANTHER" id="PTHR47572:SF4">
    <property type="entry name" value="LACTONASE DRP35"/>
    <property type="match status" value="1"/>
</dbReference>
<dbReference type="GO" id="GO:0016787">
    <property type="term" value="F:hydrolase activity"/>
    <property type="evidence" value="ECO:0007669"/>
    <property type="project" value="UniProtKB-KW"/>
</dbReference>
<evidence type="ECO:0000256" key="1">
    <source>
        <dbReference type="ARBA" id="ARBA00022801"/>
    </source>
</evidence>
<dbReference type="PANTHER" id="PTHR47572">
    <property type="entry name" value="LIPOPROTEIN-RELATED"/>
    <property type="match status" value="1"/>
</dbReference>
<sequence>MRTKSKKQIYNNCLNLMGISFLLIMNMSCKAQKDLNKAIIANGAQLTLVADGFEFTEGPAADKNGDVYFTDQPNDRILKWNASDNKVADYMKPSGRSNGLYFDNKGNLLAVADERNEIWSIDGNKKVTVILANFEGKKFNGPNDLWVDAKDGIYFTDPYYQRAWWQHQEPQQASKRVYYLAPNTKIPTIVADDNFNQPNGIIGTPDGKTLYVADESGKKTYSYTIGKNGQLSNKKLFANMGSDGMTIDNLGNVYLTGKGVTVFNKKGEQIDHIAVPKDWTANVTFGGPKQITLFITALDSVYTLAMAVHGVR</sequence>
<dbReference type="EMBL" id="CP020918">
    <property type="protein sequence ID" value="AWG23220.1"/>
    <property type="molecule type" value="Genomic_DNA"/>
</dbReference>
<evidence type="ECO:0000313" key="3">
    <source>
        <dbReference type="EMBL" id="AWG23220.1"/>
    </source>
</evidence>
<accession>A0A2S1LHF5</accession>
<keyword evidence="1" id="KW-0378">Hydrolase</keyword>
<dbReference type="SUPFAM" id="SSF63829">
    <property type="entry name" value="Calcium-dependent phosphotriesterase"/>
    <property type="match status" value="1"/>
</dbReference>
<evidence type="ECO:0000313" key="4">
    <source>
        <dbReference type="Proteomes" id="UP000244527"/>
    </source>
</evidence>
<name>A0A2S1LHF5_9FLAO</name>
<organism evidence="3 4">
    <name type="scientific">Flavobacterium faecale</name>
    <dbReference type="NCBI Taxonomy" id="1355330"/>
    <lineage>
        <taxon>Bacteria</taxon>
        <taxon>Pseudomonadati</taxon>
        <taxon>Bacteroidota</taxon>
        <taxon>Flavobacteriia</taxon>
        <taxon>Flavobacteriales</taxon>
        <taxon>Flavobacteriaceae</taxon>
        <taxon>Flavobacterium</taxon>
    </lineage>
</organism>
<evidence type="ECO:0000259" key="2">
    <source>
        <dbReference type="Pfam" id="PF08450"/>
    </source>
</evidence>
<dbReference type="InterPro" id="IPR051262">
    <property type="entry name" value="SMP-30/CGR1_Lactonase"/>
</dbReference>
<dbReference type="RefSeq" id="WP_108742120.1">
    <property type="nucleotide sequence ID" value="NZ_CP020918.1"/>
</dbReference>
<dbReference type="InterPro" id="IPR013658">
    <property type="entry name" value="SGL"/>
</dbReference>